<evidence type="ECO:0000313" key="7">
    <source>
        <dbReference type="EMBL" id="TFE19842.1"/>
    </source>
</evidence>
<dbReference type="UniPathway" id="UPA00248">
    <property type="reaction ID" value="UER00314"/>
</dbReference>
<evidence type="ECO:0000256" key="2">
    <source>
        <dbReference type="ARBA" id="ARBA00022679"/>
    </source>
</evidence>
<dbReference type="Pfam" id="PF01564">
    <property type="entry name" value="Spermine_synth"/>
    <property type="match status" value="1"/>
</dbReference>
<comment type="pathway">
    <text evidence="4">Amine and polyamine biosynthesis; spermidine biosynthesis; spermidine from putrescine: step 1/1.</text>
</comment>
<dbReference type="EMBL" id="SOMN01000047">
    <property type="protein sequence ID" value="TFE19842.1"/>
    <property type="molecule type" value="Genomic_DNA"/>
</dbReference>
<comment type="function">
    <text evidence="4">Catalyzes the irreversible transfer of a propylamine group from the amino donor S-adenosylmethioninamine (decarboxy-AdoMet) to putrescine (1,4-diaminobutane) to yield spermidine.</text>
</comment>
<dbReference type="PANTHER" id="PTHR43317">
    <property type="entry name" value="THERMOSPERMINE SYNTHASE ACAULIS5"/>
    <property type="match status" value="1"/>
</dbReference>
<protein>
    <recommendedName>
        <fullName evidence="4">Polyamine aminopropyltransferase</fullName>
    </recommendedName>
    <alternativeName>
        <fullName evidence="4">Putrescine aminopropyltransferase</fullName>
        <shortName evidence="4">PAPT</shortName>
    </alternativeName>
    <alternativeName>
        <fullName evidence="4">Spermidine synthase</fullName>
        <shortName evidence="4">SPDS</shortName>
        <shortName evidence="4">SPDSY</shortName>
        <ecNumber evidence="4">2.5.1.16</ecNumber>
    </alternativeName>
</protein>
<dbReference type="Gene3D" id="3.40.50.150">
    <property type="entry name" value="Vaccinia Virus protein VP39"/>
    <property type="match status" value="1"/>
</dbReference>
<dbReference type="OrthoDB" id="9793120at2"/>
<comment type="caution">
    <text evidence="4">Lacks conserved residue(s) required for the propagation of feature annotation.</text>
</comment>
<gene>
    <name evidence="4" type="primary">speE</name>
    <name evidence="7" type="ORF">E2980_21875</name>
</gene>
<evidence type="ECO:0000256" key="3">
    <source>
        <dbReference type="ARBA" id="ARBA00023115"/>
    </source>
</evidence>
<dbReference type="GO" id="GO:0004766">
    <property type="term" value="F:spermidine synthase activity"/>
    <property type="evidence" value="ECO:0007669"/>
    <property type="project" value="UniProtKB-UniRule"/>
</dbReference>
<dbReference type="AlphaFoldDB" id="A0A4Y8LNH9"/>
<dbReference type="RefSeq" id="WP_135154378.1">
    <property type="nucleotide sequence ID" value="NZ_SOMN01000047.1"/>
</dbReference>
<feature type="binding site" evidence="4">
    <location>
        <position position="194"/>
    </location>
    <ligand>
        <name>S-methyl-5'-thioadenosine</name>
        <dbReference type="ChEBI" id="CHEBI:17509"/>
    </ligand>
</feature>
<feature type="binding site" evidence="4">
    <location>
        <position position="133"/>
    </location>
    <ligand>
        <name>S-methyl-5'-thioadenosine</name>
        <dbReference type="ChEBI" id="CHEBI:17509"/>
    </ligand>
</feature>
<sequence>MDNLLAFALGVVLVIAYQWGYKLYWRTWGPGSSRAYIHDKEKPEGPYRIVRKFKTATQKIALVEHQGETWVYCNGELMFNTTEDEDQYAEALVHVPMSAAASRRGVLIIGGGGGVTTREALKYEDVESITAVDIDDVVMEFGKSLEGLVKFNRGALNDPKVETVIADGRQYVESSSRKWDVILIDVPEPTDRCPSLSKLFSKEFYELLKGHLNLGGAIGVACSTSSWMPEYFGSIQATMKSAGFHTLPFHLDFIVDSGEDWGFCLGTLKPIAAKDIKIRVPVDHLAPERLRDVLHMPHYFSNLHVGAKVQTDHNEVLLNIVREIEREVD</sequence>
<dbReference type="HAMAP" id="MF_00198">
    <property type="entry name" value="Spermidine_synth"/>
    <property type="match status" value="1"/>
</dbReference>
<comment type="similarity">
    <text evidence="1 4">Belongs to the spermidine/spermine synthase family.</text>
</comment>
<dbReference type="InterPro" id="IPR029063">
    <property type="entry name" value="SAM-dependent_MTases_sf"/>
</dbReference>
<evidence type="ECO:0000259" key="6">
    <source>
        <dbReference type="PROSITE" id="PS51006"/>
    </source>
</evidence>
<dbReference type="Proteomes" id="UP000297900">
    <property type="component" value="Unassembled WGS sequence"/>
</dbReference>
<comment type="caution">
    <text evidence="7">The sequence shown here is derived from an EMBL/GenBank/DDBJ whole genome shotgun (WGS) entry which is preliminary data.</text>
</comment>
<comment type="catalytic activity">
    <reaction evidence="4">
        <text>S-adenosyl 3-(methylsulfanyl)propylamine + putrescine = S-methyl-5'-thioadenosine + spermidine + H(+)</text>
        <dbReference type="Rhea" id="RHEA:12721"/>
        <dbReference type="ChEBI" id="CHEBI:15378"/>
        <dbReference type="ChEBI" id="CHEBI:17509"/>
        <dbReference type="ChEBI" id="CHEBI:57443"/>
        <dbReference type="ChEBI" id="CHEBI:57834"/>
        <dbReference type="ChEBI" id="CHEBI:326268"/>
        <dbReference type="EC" id="2.5.1.16"/>
    </reaction>
</comment>
<evidence type="ECO:0000256" key="4">
    <source>
        <dbReference type="HAMAP-Rule" id="MF_00198"/>
    </source>
</evidence>
<keyword evidence="8" id="KW-1185">Reference proteome</keyword>
<dbReference type="SUPFAM" id="SSF53335">
    <property type="entry name" value="S-adenosyl-L-methionine-dependent methyltransferases"/>
    <property type="match status" value="1"/>
</dbReference>
<dbReference type="PANTHER" id="PTHR43317:SF1">
    <property type="entry name" value="THERMOSPERMINE SYNTHASE ACAULIS5"/>
    <property type="match status" value="1"/>
</dbReference>
<accession>A0A4Y8LNH9</accession>
<keyword evidence="4" id="KW-0745">Spermidine biosynthesis</keyword>
<dbReference type="InterPro" id="IPR030374">
    <property type="entry name" value="PABS"/>
</dbReference>
<feature type="binding site" evidence="4">
    <location>
        <position position="58"/>
    </location>
    <ligand>
        <name>S-methyl-5'-thioadenosine</name>
        <dbReference type="ChEBI" id="CHEBI:17509"/>
    </ligand>
</feature>
<dbReference type="PROSITE" id="PS51006">
    <property type="entry name" value="PABS_2"/>
    <property type="match status" value="1"/>
</dbReference>
<evidence type="ECO:0000313" key="8">
    <source>
        <dbReference type="Proteomes" id="UP000297900"/>
    </source>
</evidence>
<evidence type="ECO:0000256" key="5">
    <source>
        <dbReference type="PROSITE-ProRule" id="PRU00354"/>
    </source>
</evidence>
<keyword evidence="2 4" id="KW-0808">Transferase</keyword>
<name>A0A4Y8LNH9_9BACL</name>
<reference evidence="7 8" key="1">
    <citation type="submission" date="2019-03" db="EMBL/GenBank/DDBJ databases">
        <title>Cohnella endophytica sp. nov., a novel endophytic bacterium isolated from bark of Sonneratia apetala.</title>
        <authorList>
            <person name="Tuo L."/>
        </authorList>
    </citation>
    <scope>NUCLEOTIDE SEQUENCE [LARGE SCALE GENOMIC DNA]</scope>
    <source>
        <strain evidence="7 8">CCTCC AB 208254</strain>
    </source>
</reference>
<organism evidence="7 8">
    <name type="scientific">Cohnella luojiensis</name>
    <dbReference type="NCBI Taxonomy" id="652876"/>
    <lineage>
        <taxon>Bacteria</taxon>
        <taxon>Bacillati</taxon>
        <taxon>Bacillota</taxon>
        <taxon>Bacilli</taxon>
        <taxon>Bacillales</taxon>
        <taxon>Paenibacillaceae</taxon>
        <taxon>Cohnella</taxon>
    </lineage>
</organism>
<comment type="subunit">
    <text evidence="4">Homodimer or homotetramer.</text>
</comment>
<proteinExistence type="inferred from homology"/>
<dbReference type="CDD" id="cd02440">
    <property type="entry name" value="AdoMet_MTases"/>
    <property type="match status" value="1"/>
</dbReference>
<evidence type="ECO:0000256" key="1">
    <source>
        <dbReference type="ARBA" id="ARBA00007867"/>
    </source>
</evidence>
<feature type="binding site" evidence="4">
    <location>
        <begin position="167"/>
        <end position="168"/>
    </location>
    <ligand>
        <name>S-methyl-5'-thioadenosine</name>
        <dbReference type="ChEBI" id="CHEBI:17509"/>
    </ligand>
</feature>
<dbReference type="GO" id="GO:0008295">
    <property type="term" value="P:spermidine biosynthetic process"/>
    <property type="evidence" value="ECO:0007669"/>
    <property type="project" value="UniProtKB-UniRule"/>
</dbReference>
<dbReference type="GO" id="GO:0010487">
    <property type="term" value="F:thermospermine synthase activity"/>
    <property type="evidence" value="ECO:0007669"/>
    <property type="project" value="UniProtKB-ARBA"/>
</dbReference>
<feature type="domain" description="PABS" evidence="6">
    <location>
        <begin position="26"/>
        <end position="268"/>
    </location>
</feature>
<dbReference type="EC" id="2.5.1.16" evidence="4"/>
<dbReference type="InterPro" id="IPR001045">
    <property type="entry name" value="Spermi_synthase"/>
</dbReference>
<keyword evidence="3 4" id="KW-0620">Polyamine biosynthesis</keyword>
<feature type="active site" description="Proton acceptor" evidence="4 5">
    <location>
        <position position="185"/>
    </location>
</feature>